<dbReference type="AlphaFoldDB" id="A0A9P1JWF4"/>
<organism evidence="2 3">
    <name type="scientific">Azospirillum baldaniorum</name>
    <dbReference type="NCBI Taxonomy" id="1064539"/>
    <lineage>
        <taxon>Bacteria</taxon>
        <taxon>Pseudomonadati</taxon>
        <taxon>Pseudomonadota</taxon>
        <taxon>Alphaproteobacteria</taxon>
        <taxon>Rhodospirillales</taxon>
        <taxon>Azospirillaceae</taxon>
        <taxon>Azospirillum</taxon>
    </lineage>
</organism>
<evidence type="ECO:0000313" key="2">
    <source>
        <dbReference type="EMBL" id="CCD01057.1"/>
    </source>
</evidence>
<reference evidence="2 3" key="1">
    <citation type="journal article" date="2011" name="PLoS Genet.">
        <title>Azospirillum genomes reveal transition of bacteria from aquatic to terrestrial environments.</title>
        <authorList>
            <person name="Wisniewski-Dye F."/>
            <person name="Borziak K."/>
            <person name="Khalsa-Moyers G."/>
            <person name="Alexandre G."/>
            <person name="Sukharnikov L.O."/>
            <person name="Wuichet K."/>
            <person name="Hurst G.B."/>
            <person name="McDonald W.H."/>
            <person name="Robertson J.S."/>
            <person name="Barbe V."/>
            <person name="Calteau A."/>
            <person name="Rouy Z."/>
            <person name="Mangenot S."/>
            <person name="Prigent-Combaret C."/>
            <person name="Normand P."/>
            <person name="Boyer M."/>
            <person name="Siguier P."/>
            <person name="Dessaux Y."/>
            <person name="Elmerich C."/>
            <person name="Condemine G."/>
            <person name="Krishnen G."/>
            <person name="Kennedy I."/>
            <person name="Paterson A.H."/>
            <person name="Gonzalez V."/>
            <person name="Mavingui P."/>
            <person name="Zhulin I.B."/>
        </authorList>
    </citation>
    <scope>NUCLEOTIDE SEQUENCE [LARGE SCALE GENOMIC DNA]</scope>
    <source>
        <strain evidence="2 3">Sp245</strain>
    </source>
</reference>
<feature type="compositionally biased region" description="Basic and acidic residues" evidence="1">
    <location>
        <begin position="67"/>
        <end position="81"/>
    </location>
</feature>
<feature type="region of interest" description="Disordered" evidence="1">
    <location>
        <begin position="1"/>
        <end position="27"/>
    </location>
</feature>
<evidence type="ECO:0000256" key="1">
    <source>
        <dbReference type="SAM" id="MobiDB-lite"/>
    </source>
</evidence>
<evidence type="ECO:0008006" key="4">
    <source>
        <dbReference type="Google" id="ProtNLM"/>
    </source>
</evidence>
<gene>
    <name evidence="2" type="ORF">AZOBR_p1140072</name>
</gene>
<name>A0A9P1JWF4_9PROT</name>
<keyword evidence="3" id="KW-1185">Reference proteome</keyword>
<accession>A0A9P1JWF4</accession>
<dbReference type="EMBL" id="HE577328">
    <property type="protein sequence ID" value="CCD01057.1"/>
    <property type="molecule type" value="Genomic_DNA"/>
</dbReference>
<sequence>MPMSSVVHARGSPRCRAGNPAGRRAEAKRRCLQHLSAAFAVAGYPASRPTMACLVRRFGFLPKGNARRTEARHSPRERDAHFQAAGGPIISDDVKNVS</sequence>
<dbReference type="Proteomes" id="UP000007319">
    <property type="component" value="Plasmid AZOBR_p1"/>
</dbReference>
<keyword evidence="2" id="KW-0614">Plasmid</keyword>
<proteinExistence type="predicted"/>
<protein>
    <recommendedName>
        <fullName evidence="4">Winged helix-turn helix domain-containing protein</fullName>
    </recommendedName>
</protein>
<evidence type="ECO:0000313" key="3">
    <source>
        <dbReference type="Proteomes" id="UP000007319"/>
    </source>
</evidence>
<dbReference type="KEGG" id="abs:AZOBR_p1140072"/>
<feature type="region of interest" description="Disordered" evidence="1">
    <location>
        <begin position="66"/>
        <end position="98"/>
    </location>
</feature>
<geneLocation type="plasmid" evidence="2 3">
    <name>AZOBR_p1</name>
</geneLocation>